<dbReference type="AlphaFoldDB" id="A0A6J7KXW6"/>
<protein>
    <submittedName>
        <fullName evidence="2">Unannotated protein</fullName>
    </submittedName>
</protein>
<proteinExistence type="predicted"/>
<evidence type="ECO:0000256" key="1">
    <source>
        <dbReference type="SAM" id="MobiDB-lite"/>
    </source>
</evidence>
<reference evidence="2" key="1">
    <citation type="submission" date="2020-05" db="EMBL/GenBank/DDBJ databases">
        <authorList>
            <person name="Chiriac C."/>
            <person name="Salcher M."/>
            <person name="Ghai R."/>
            <person name="Kavagutti S V."/>
        </authorList>
    </citation>
    <scope>NUCLEOTIDE SEQUENCE</scope>
</reference>
<sequence length="73" mass="7574">MSIAIATSSARPARRTQKSVESRRSASRLRFFSSSSVKTGTNAADSAMSANSARSRFGTAKAIVNAEAAPLAP</sequence>
<accession>A0A6J7KXW6</accession>
<gene>
    <name evidence="2" type="ORF">UFOPK3564_04080</name>
</gene>
<feature type="compositionally biased region" description="Polar residues" evidence="1">
    <location>
        <begin position="1"/>
        <end position="10"/>
    </location>
</feature>
<feature type="region of interest" description="Disordered" evidence="1">
    <location>
        <begin position="1"/>
        <end position="27"/>
    </location>
</feature>
<organism evidence="2">
    <name type="scientific">freshwater metagenome</name>
    <dbReference type="NCBI Taxonomy" id="449393"/>
    <lineage>
        <taxon>unclassified sequences</taxon>
        <taxon>metagenomes</taxon>
        <taxon>ecological metagenomes</taxon>
    </lineage>
</organism>
<name>A0A6J7KXW6_9ZZZZ</name>
<evidence type="ECO:0000313" key="2">
    <source>
        <dbReference type="EMBL" id="CAB4961298.1"/>
    </source>
</evidence>
<dbReference type="EMBL" id="CAFBMK010000493">
    <property type="protein sequence ID" value="CAB4961298.1"/>
    <property type="molecule type" value="Genomic_DNA"/>
</dbReference>